<proteinExistence type="predicted"/>
<dbReference type="InterPro" id="IPR032791">
    <property type="entry name" value="YhfZ_C"/>
</dbReference>
<dbReference type="AlphaFoldDB" id="A0A1Q5TTS5"/>
<dbReference type="SUPFAM" id="SSF53850">
    <property type="entry name" value="Periplasmic binding protein-like II"/>
    <property type="match status" value="1"/>
</dbReference>
<feature type="domain" description="YhfZ helix-turn-helix" evidence="1">
    <location>
        <begin position="25"/>
        <end position="72"/>
    </location>
</feature>
<dbReference type="Proteomes" id="UP000186268">
    <property type="component" value="Unassembled WGS sequence"/>
</dbReference>
<evidence type="ECO:0000259" key="1">
    <source>
        <dbReference type="Pfam" id="PF14502"/>
    </source>
</evidence>
<dbReference type="NCBIfam" id="NF041241">
    <property type="entry name" value="YhfZ_full"/>
    <property type="match status" value="1"/>
</dbReference>
<dbReference type="EMBL" id="MKGQ01000008">
    <property type="protein sequence ID" value="OKP03638.1"/>
    <property type="molecule type" value="Genomic_DNA"/>
</dbReference>
<evidence type="ECO:0008006" key="5">
    <source>
        <dbReference type="Google" id="ProtNLM"/>
    </source>
</evidence>
<dbReference type="Pfam" id="PF14503">
    <property type="entry name" value="YhfZ_C"/>
    <property type="match status" value="1"/>
</dbReference>
<sequence>MMSQTFIKKEGIAQSFLARYLLAEQCGSRLKTIELLAKECGLSVGLMQAALKSLEQAQVVGIKRRGRNGSFLVQINHKLLLQYADIGNVVCAMPLPYTRAYEGLASGLKALCAGVPFYFAHMRGSDIRIECLLNSVYDLAVTSRLAAEQHPENKDLYIALSLGTQSYTDRHRLIFRNGEMESIRRVGLDSTSADQKIMTKEYFADKEIELVEVSYHECLNQIIKGHIDAAIWNVGQGYELISQGLMTQLPDDNSECFIKASEAVILTRKDNIPIQQLLHTMVDRELLLTHQQNVVTGIIEPVY</sequence>
<feature type="domain" description="Uncharacterised protein YhfZ C-terminal" evidence="2">
    <location>
        <begin position="77"/>
        <end position="303"/>
    </location>
</feature>
<dbReference type="Pfam" id="PF14502">
    <property type="entry name" value="HTH_41"/>
    <property type="match status" value="1"/>
</dbReference>
<dbReference type="STRING" id="1873482.Xedl_01609"/>
<name>A0A1Q5TTS5_9GAMM</name>
<dbReference type="RefSeq" id="WP_074023290.1">
    <property type="nucleotide sequence ID" value="NZ_CAWNAG010000191.1"/>
</dbReference>
<comment type="caution">
    <text evidence="3">The sequence shown here is derived from an EMBL/GenBank/DDBJ whole genome shotgun (WGS) entry which is preliminary data.</text>
</comment>
<dbReference type="Gene3D" id="3.40.190.10">
    <property type="entry name" value="Periplasmic binding protein-like II"/>
    <property type="match status" value="2"/>
</dbReference>
<reference evidence="3 4" key="1">
    <citation type="submission" date="2016-09" db="EMBL/GenBank/DDBJ databases">
        <title>Xenorhabdus thuongxuanensis sp. nov. and Xenorhabdus eapokensis sp. nov., isolated from Steinernema species.</title>
        <authorList>
            <person name="Kaempfer P."/>
            <person name="Tobias N.J."/>
            <person name="Phan Ke L."/>
            <person name="Bode H.B."/>
            <person name="Glaeser S.P."/>
        </authorList>
    </citation>
    <scope>NUCLEOTIDE SEQUENCE [LARGE SCALE GENOMIC DNA]</scope>
    <source>
        <strain evidence="3 4">DL20</strain>
    </source>
</reference>
<dbReference type="InterPro" id="IPR041444">
    <property type="entry name" value="HTH_41"/>
</dbReference>
<evidence type="ECO:0000313" key="3">
    <source>
        <dbReference type="EMBL" id="OKP03638.1"/>
    </source>
</evidence>
<gene>
    <name evidence="3" type="ORF">Xedl_01609</name>
</gene>
<protein>
    <recommendedName>
        <fullName evidence="5">Transcriptional regulator</fullName>
    </recommendedName>
</protein>
<evidence type="ECO:0000259" key="2">
    <source>
        <dbReference type="Pfam" id="PF14503"/>
    </source>
</evidence>
<accession>A0A1Q5TTS5</accession>
<dbReference type="OrthoDB" id="147067at2"/>
<keyword evidence="4" id="KW-1185">Reference proteome</keyword>
<organism evidence="3 4">
    <name type="scientific">Xenorhabdus eapokensis</name>
    <dbReference type="NCBI Taxonomy" id="1873482"/>
    <lineage>
        <taxon>Bacteria</taxon>
        <taxon>Pseudomonadati</taxon>
        <taxon>Pseudomonadota</taxon>
        <taxon>Gammaproteobacteria</taxon>
        <taxon>Enterobacterales</taxon>
        <taxon>Morganellaceae</taxon>
        <taxon>Xenorhabdus</taxon>
    </lineage>
</organism>
<evidence type="ECO:0000313" key="4">
    <source>
        <dbReference type="Proteomes" id="UP000186268"/>
    </source>
</evidence>